<dbReference type="Proteomes" id="UP000243297">
    <property type="component" value="Unassembled WGS sequence"/>
</dbReference>
<evidence type="ECO:0000313" key="2">
    <source>
        <dbReference type="Proteomes" id="UP000243297"/>
    </source>
</evidence>
<dbReference type="InterPro" id="IPR011256">
    <property type="entry name" value="Reg_factor_effector_dom_sf"/>
</dbReference>
<evidence type="ECO:0000313" key="1">
    <source>
        <dbReference type="EMBL" id="SJZ97775.1"/>
    </source>
</evidence>
<keyword evidence="2" id="KW-1185">Reference proteome</keyword>
<dbReference type="RefSeq" id="WP_078712659.1">
    <property type="nucleotide sequence ID" value="NZ_FUWY01000008.1"/>
</dbReference>
<evidence type="ECO:0008006" key="3">
    <source>
        <dbReference type="Google" id="ProtNLM"/>
    </source>
</evidence>
<dbReference type="OrthoDB" id="9801289at2"/>
<gene>
    <name evidence="1" type="ORF">SAMN02745191_2271</name>
</gene>
<reference evidence="2" key="1">
    <citation type="submission" date="2017-02" db="EMBL/GenBank/DDBJ databases">
        <authorList>
            <person name="Varghese N."/>
            <person name="Submissions S."/>
        </authorList>
    </citation>
    <scope>NUCLEOTIDE SEQUENCE [LARGE SCALE GENOMIC DNA]</scope>
    <source>
        <strain evidence="2">ATCC 25662</strain>
    </source>
</reference>
<proteinExistence type="predicted"/>
<dbReference type="STRING" id="118967.SAMN02745191_2271"/>
<sequence length="154" mass="17678">MKIYEYKKDSFVTIGKQGSTLDGLSFVQNLWKDANSHFNEVQHLAKKDEFGNLVGVWGNMSDFSLSFQPWQENFSKGYYLAGVECVDDAIAPEGWTKWIIPSFEYLMVECEEKDTFVKMIEYLSQHSLTLVGAVQDFTDPKSGKNYMLFPIKSN</sequence>
<dbReference type="AlphaFoldDB" id="A0A1T4Q1T8"/>
<dbReference type="Gene3D" id="3.20.80.10">
    <property type="entry name" value="Regulatory factor, effector binding domain"/>
    <property type="match status" value="1"/>
</dbReference>
<dbReference type="EMBL" id="FUWY01000008">
    <property type="protein sequence ID" value="SJZ97775.1"/>
    <property type="molecule type" value="Genomic_DNA"/>
</dbReference>
<accession>A0A1T4Q1T8</accession>
<name>A0A1T4Q1T8_9FIRM</name>
<organism evidence="1 2">
    <name type="scientific">Anaerorhabdus furcosa</name>
    <dbReference type="NCBI Taxonomy" id="118967"/>
    <lineage>
        <taxon>Bacteria</taxon>
        <taxon>Bacillati</taxon>
        <taxon>Bacillota</taxon>
        <taxon>Erysipelotrichia</taxon>
        <taxon>Erysipelotrichales</taxon>
        <taxon>Erysipelotrichaceae</taxon>
        <taxon>Anaerorhabdus</taxon>
    </lineage>
</organism>
<protein>
    <recommendedName>
        <fullName evidence="3">AraC family transcriptional regulator</fullName>
    </recommendedName>
</protein>